<dbReference type="GO" id="GO:0050832">
    <property type="term" value="P:defense response to fungus"/>
    <property type="evidence" value="ECO:0007669"/>
    <property type="project" value="UniProtKB-KW"/>
</dbReference>
<dbReference type="AlphaFoldDB" id="A0A6J5Y287"/>
<sequence>MSFLKSKLKQTRGQLPTINWKLDLACILKNRVASWIGNSRIQPLSILNSSEMAKSVASSTTVVLLIALLLVASMEMPVVEGRACKQASKSMTTCTAHPECDKKCKGEKGKMGLCRADGPKGKKCWCYMC</sequence>
<evidence type="ECO:0000256" key="5">
    <source>
        <dbReference type="ARBA" id="ARBA00023157"/>
    </source>
</evidence>
<evidence type="ECO:0000256" key="2">
    <source>
        <dbReference type="ARBA" id="ARBA00022529"/>
    </source>
</evidence>
<keyword evidence="7" id="KW-1185">Reference proteome</keyword>
<dbReference type="Proteomes" id="UP000507245">
    <property type="component" value="Unassembled WGS sequence"/>
</dbReference>
<dbReference type="InterPro" id="IPR010851">
    <property type="entry name" value="DEFL"/>
</dbReference>
<dbReference type="InterPro" id="IPR036574">
    <property type="entry name" value="Scorpion_toxin-like_sf"/>
</dbReference>
<evidence type="ECO:0008006" key="8">
    <source>
        <dbReference type="Google" id="ProtNLM"/>
    </source>
</evidence>
<dbReference type="SUPFAM" id="SSF57095">
    <property type="entry name" value="Scorpion toxin-like"/>
    <property type="match status" value="1"/>
</dbReference>
<protein>
    <recommendedName>
        <fullName evidence="8">Knottin scorpion toxin-like domain-containing protein</fullName>
    </recommendedName>
</protein>
<comment type="similarity">
    <text evidence="1">Belongs to the DEFL family.</text>
</comment>
<evidence type="ECO:0000256" key="3">
    <source>
        <dbReference type="ARBA" id="ARBA00022577"/>
    </source>
</evidence>
<dbReference type="GO" id="GO:0031640">
    <property type="term" value="P:killing of cells of another organism"/>
    <property type="evidence" value="ECO:0007669"/>
    <property type="project" value="UniProtKB-KW"/>
</dbReference>
<proteinExistence type="inferred from homology"/>
<evidence type="ECO:0000313" key="7">
    <source>
        <dbReference type="Proteomes" id="UP000507245"/>
    </source>
</evidence>
<keyword evidence="3" id="KW-0295">Fungicide</keyword>
<keyword evidence="5" id="KW-1015">Disulfide bond</keyword>
<reference evidence="7" key="1">
    <citation type="journal article" date="2020" name="Genome Biol.">
        <title>Gamete binning: chromosome-level and haplotype-resolved genome assembly enabled by high-throughput single-cell sequencing of gamete genomes.</title>
        <authorList>
            <person name="Campoy J.A."/>
            <person name="Sun H."/>
            <person name="Goel M."/>
            <person name="Jiao W.-B."/>
            <person name="Folz-Donahue K."/>
            <person name="Wang N."/>
            <person name="Rubio M."/>
            <person name="Liu C."/>
            <person name="Kukat C."/>
            <person name="Ruiz D."/>
            <person name="Huettel B."/>
            <person name="Schneeberger K."/>
        </authorList>
    </citation>
    <scope>NUCLEOTIDE SEQUENCE [LARGE SCALE GENOMIC DNA]</scope>
    <source>
        <strain evidence="7">cv. Rojo Pasion</strain>
    </source>
</reference>
<evidence type="ECO:0000313" key="6">
    <source>
        <dbReference type="EMBL" id="CAB4320256.1"/>
    </source>
</evidence>
<organism evidence="6 7">
    <name type="scientific">Prunus armeniaca</name>
    <name type="common">Apricot</name>
    <name type="synonym">Armeniaca vulgaris</name>
    <dbReference type="NCBI Taxonomy" id="36596"/>
    <lineage>
        <taxon>Eukaryota</taxon>
        <taxon>Viridiplantae</taxon>
        <taxon>Streptophyta</taxon>
        <taxon>Embryophyta</taxon>
        <taxon>Tracheophyta</taxon>
        <taxon>Spermatophyta</taxon>
        <taxon>Magnoliopsida</taxon>
        <taxon>eudicotyledons</taxon>
        <taxon>Gunneridae</taxon>
        <taxon>Pentapetalae</taxon>
        <taxon>rosids</taxon>
        <taxon>fabids</taxon>
        <taxon>Rosales</taxon>
        <taxon>Rosaceae</taxon>
        <taxon>Amygdaloideae</taxon>
        <taxon>Amygdaleae</taxon>
        <taxon>Prunus</taxon>
    </lineage>
</organism>
<accession>A0A6J5Y287</accession>
<dbReference type="EMBL" id="CAEKKB010000008">
    <property type="protein sequence ID" value="CAB4320256.1"/>
    <property type="molecule type" value="Genomic_DNA"/>
</dbReference>
<evidence type="ECO:0000256" key="1">
    <source>
        <dbReference type="ARBA" id="ARBA00006722"/>
    </source>
</evidence>
<dbReference type="Pfam" id="PF25052">
    <property type="entry name" value="AtDEF-like"/>
    <property type="match status" value="1"/>
</dbReference>
<name>A0A6J5Y287_PRUAR</name>
<evidence type="ECO:0000256" key="4">
    <source>
        <dbReference type="ARBA" id="ARBA00022821"/>
    </source>
</evidence>
<keyword evidence="4" id="KW-0611">Plant defense</keyword>
<gene>
    <name evidence="6" type="ORF">ORAREDHAP_LOCUS48940</name>
</gene>
<keyword evidence="2" id="KW-0929">Antimicrobial</keyword>